<dbReference type="PANTHER" id="PTHR23137:SF6">
    <property type="entry name" value="VESICLE TRANSPORT PROTEIN"/>
    <property type="match status" value="1"/>
</dbReference>
<evidence type="ECO:0000256" key="8">
    <source>
        <dbReference type="RuleBase" id="RU363111"/>
    </source>
</evidence>
<keyword evidence="4 8" id="KW-0653">Protein transport</keyword>
<keyword evidence="5 8" id="KW-1133">Transmembrane helix</keyword>
<keyword evidence="2 8" id="KW-0813">Transport</keyword>
<evidence type="ECO:0000256" key="5">
    <source>
        <dbReference type="ARBA" id="ARBA00022989"/>
    </source>
</evidence>
<keyword evidence="10" id="KW-0496">Mitochondrion</keyword>
<evidence type="ECO:0000313" key="10">
    <source>
        <dbReference type="EMBL" id="SPQ95456.1"/>
    </source>
</evidence>
<evidence type="ECO:0000256" key="1">
    <source>
        <dbReference type="ARBA" id="ARBA00004141"/>
    </source>
</evidence>
<feature type="region of interest" description="Disordered" evidence="9">
    <location>
        <begin position="1"/>
        <end position="38"/>
    </location>
</feature>
<evidence type="ECO:0000256" key="9">
    <source>
        <dbReference type="SAM" id="MobiDB-lite"/>
    </source>
</evidence>
<dbReference type="AlphaFoldDB" id="A0A3P3Y5L4"/>
<dbReference type="InterPro" id="IPR011691">
    <property type="entry name" value="Vesicle_transpt_SFT2"/>
</dbReference>
<feature type="transmembrane region" description="Helical" evidence="8">
    <location>
        <begin position="140"/>
        <end position="160"/>
    </location>
</feature>
<dbReference type="GO" id="GO:0015031">
    <property type="term" value="P:protein transport"/>
    <property type="evidence" value="ECO:0007669"/>
    <property type="project" value="UniProtKB-KW"/>
</dbReference>
<sequence>MMTEATALVPRPEPQRKTGAAESSCVRQAGPVSKNSPSTPCAFVLPRASRSSISWPSEQESGWFDDVFHLTWTQRLWGFLICFIAGTLFGLLSSLGVGAIISGNPARFALPYTLSNLLSLGSTMFLMGPKRQLENMFAKTRWLATVIYLSCLILTLILAFNHAKAGLVLLAILIQMLALAWYSLSYIPFARDAVASCFRRTVSASW</sequence>
<evidence type="ECO:0000313" key="11">
    <source>
        <dbReference type="Proteomes" id="UP000290189"/>
    </source>
</evidence>
<dbReference type="Pfam" id="PF04178">
    <property type="entry name" value="Got1"/>
    <property type="match status" value="1"/>
</dbReference>
<dbReference type="PANTHER" id="PTHR23137">
    <property type="entry name" value="VESICLE TRANSPORT PROTEIN-RELATED"/>
    <property type="match status" value="1"/>
</dbReference>
<dbReference type="GO" id="GO:0016192">
    <property type="term" value="P:vesicle-mediated transport"/>
    <property type="evidence" value="ECO:0007669"/>
    <property type="project" value="InterPro"/>
</dbReference>
<protein>
    <recommendedName>
        <fullName evidence="8">Vesicle transport protein</fullName>
    </recommendedName>
</protein>
<evidence type="ECO:0000256" key="3">
    <source>
        <dbReference type="ARBA" id="ARBA00022692"/>
    </source>
</evidence>
<geneLocation type="mitochondrion" evidence="10"/>
<dbReference type="GO" id="GO:0012505">
    <property type="term" value="C:endomembrane system"/>
    <property type="evidence" value="ECO:0007669"/>
    <property type="project" value="UniProtKB-ARBA"/>
</dbReference>
<dbReference type="InterPro" id="IPR007305">
    <property type="entry name" value="Vesicle_transpt_Got1/SFT2"/>
</dbReference>
<dbReference type="GO" id="GO:0005737">
    <property type="term" value="C:cytoplasm"/>
    <property type="evidence" value="ECO:0007669"/>
    <property type="project" value="UniProtKB-ARBA"/>
</dbReference>
<feature type="transmembrane region" description="Helical" evidence="8">
    <location>
        <begin position="108"/>
        <end position="128"/>
    </location>
</feature>
<reference evidence="10 11" key="1">
    <citation type="submission" date="2018-03" db="EMBL/GenBank/DDBJ databases">
        <authorList>
            <person name="Fogelqvist J."/>
        </authorList>
    </citation>
    <scope>NUCLEOTIDE SEQUENCE [LARGE SCALE GENOMIC DNA]</scope>
</reference>
<comment type="subcellular location">
    <subcellularLocation>
        <location evidence="1 8">Membrane</location>
        <topology evidence="1 8">Multi-pass membrane protein</topology>
    </subcellularLocation>
</comment>
<dbReference type="GO" id="GO:0016020">
    <property type="term" value="C:membrane"/>
    <property type="evidence" value="ECO:0007669"/>
    <property type="project" value="UniProtKB-SubCell"/>
</dbReference>
<dbReference type="Proteomes" id="UP000290189">
    <property type="component" value="Unassembled WGS sequence"/>
</dbReference>
<proteinExistence type="inferred from homology"/>
<evidence type="ECO:0000256" key="2">
    <source>
        <dbReference type="ARBA" id="ARBA00022448"/>
    </source>
</evidence>
<dbReference type="EMBL" id="OVEO01000004">
    <property type="protein sequence ID" value="SPQ95456.1"/>
    <property type="molecule type" value="Genomic_DNA"/>
</dbReference>
<comment type="function">
    <text evidence="8">May be involved in fusion of retrograde transport vesicles derived from an endocytic compartment with the Golgi complex.</text>
</comment>
<feature type="transmembrane region" description="Helical" evidence="8">
    <location>
        <begin position="166"/>
        <end position="184"/>
    </location>
</feature>
<comment type="similarity">
    <text evidence="7 8">Belongs to the SFT2 family.</text>
</comment>
<evidence type="ECO:0000256" key="6">
    <source>
        <dbReference type="ARBA" id="ARBA00023136"/>
    </source>
</evidence>
<accession>A0A3P3Y5L4</accession>
<feature type="transmembrane region" description="Helical" evidence="8">
    <location>
        <begin position="76"/>
        <end position="102"/>
    </location>
</feature>
<evidence type="ECO:0000256" key="7">
    <source>
        <dbReference type="ARBA" id="ARBA00025800"/>
    </source>
</evidence>
<keyword evidence="3 8" id="KW-0812">Transmembrane</keyword>
<organism evidence="10 11">
    <name type="scientific">Plasmodiophora brassicae</name>
    <name type="common">Clubroot disease agent</name>
    <dbReference type="NCBI Taxonomy" id="37360"/>
    <lineage>
        <taxon>Eukaryota</taxon>
        <taxon>Sar</taxon>
        <taxon>Rhizaria</taxon>
        <taxon>Endomyxa</taxon>
        <taxon>Phytomyxea</taxon>
        <taxon>Plasmodiophorida</taxon>
        <taxon>Plasmodiophoridae</taxon>
        <taxon>Plasmodiophora</taxon>
    </lineage>
</organism>
<keyword evidence="6 8" id="KW-0472">Membrane</keyword>
<evidence type="ECO:0000256" key="4">
    <source>
        <dbReference type="ARBA" id="ARBA00022927"/>
    </source>
</evidence>
<name>A0A3P3Y5L4_PLABS</name>
<gene>
    <name evidence="10" type="ORF">PLBR_LOCUS2671</name>
</gene>